<dbReference type="Gene3D" id="1.20.1260.10">
    <property type="match status" value="1"/>
</dbReference>
<dbReference type="EMBL" id="JAUSUG010000001">
    <property type="protein sequence ID" value="MDQ0252776.1"/>
    <property type="molecule type" value="Genomic_DNA"/>
</dbReference>
<reference evidence="1 2" key="1">
    <citation type="submission" date="2023-07" db="EMBL/GenBank/DDBJ databases">
        <title>Genomic Encyclopedia of Type Strains, Phase IV (KMG-IV): sequencing the most valuable type-strain genomes for metagenomic binning, comparative biology and taxonomic classification.</title>
        <authorList>
            <person name="Goeker M."/>
        </authorList>
    </citation>
    <scope>NUCLEOTIDE SEQUENCE [LARGE SCALE GENOMIC DNA]</scope>
    <source>
        <strain evidence="1 2">DSM 9768</strain>
    </source>
</reference>
<dbReference type="InterPro" id="IPR021617">
    <property type="entry name" value="DUF3231"/>
</dbReference>
<evidence type="ECO:0000313" key="2">
    <source>
        <dbReference type="Proteomes" id="UP001230005"/>
    </source>
</evidence>
<comment type="caution">
    <text evidence="1">The sequence shown here is derived from an EMBL/GenBank/DDBJ whole genome shotgun (WGS) entry which is preliminary data.</text>
</comment>
<dbReference type="InterPro" id="IPR012347">
    <property type="entry name" value="Ferritin-like"/>
</dbReference>
<evidence type="ECO:0000313" key="1">
    <source>
        <dbReference type="EMBL" id="MDQ0252776.1"/>
    </source>
</evidence>
<protein>
    <submittedName>
        <fullName evidence="1">Nitrogen fixation protein</fullName>
    </submittedName>
</protein>
<sequence length="99" mass="11143">MEEDIQAPMFWSAKIEDTTISPYSDKLLMFEVSATAAQAGIGYYGRSIASVQRRDLGTNYIRVLTESLQYGEDGANITIKNGWLEEPPQVPDNRKKVKK</sequence>
<proteinExistence type="predicted"/>
<name>A0ABT9ZPX7_9BACI</name>
<dbReference type="Proteomes" id="UP001230005">
    <property type="component" value="Unassembled WGS sequence"/>
</dbReference>
<accession>A0ABT9ZPX7</accession>
<organism evidence="1 2">
    <name type="scientific">Evansella vedderi</name>
    <dbReference type="NCBI Taxonomy" id="38282"/>
    <lineage>
        <taxon>Bacteria</taxon>
        <taxon>Bacillati</taxon>
        <taxon>Bacillota</taxon>
        <taxon>Bacilli</taxon>
        <taxon>Bacillales</taxon>
        <taxon>Bacillaceae</taxon>
        <taxon>Evansella</taxon>
    </lineage>
</organism>
<gene>
    <name evidence="1" type="ORF">J2S74_000148</name>
</gene>
<dbReference type="Pfam" id="PF11553">
    <property type="entry name" value="DUF3231"/>
    <property type="match status" value="1"/>
</dbReference>
<keyword evidence="2" id="KW-1185">Reference proteome</keyword>